<keyword evidence="5" id="KW-0862">Zinc</keyword>
<dbReference type="Proteomes" id="UP000257323">
    <property type="component" value="Unassembled WGS sequence"/>
</dbReference>
<evidence type="ECO:0000256" key="4">
    <source>
        <dbReference type="ARBA" id="ARBA00022801"/>
    </source>
</evidence>
<evidence type="ECO:0000313" key="9">
    <source>
        <dbReference type="Proteomes" id="UP000257323"/>
    </source>
</evidence>
<dbReference type="PANTHER" id="PTHR11086:SF18">
    <property type="entry name" value="DEOXYCYTIDYLATE DEAMINASE"/>
    <property type="match status" value="1"/>
</dbReference>
<dbReference type="PROSITE" id="PS00903">
    <property type="entry name" value="CYT_DCMP_DEAMINASES_1"/>
    <property type="match status" value="1"/>
</dbReference>
<reference evidence="8 9" key="1">
    <citation type="submission" date="2018-08" db="EMBL/GenBank/DDBJ databases">
        <title>Genome analysis of the thermophilic bacterium of the candidate phylum Aminicenantes from deep subsurface aquifer revealed its physiology and ecological role.</title>
        <authorList>
            <person name="Kadnikov V.V."/>
            <person name="Mardanov A.V."/>
            <person name="Beletsky A.V."/>
            <person name="Karnachuk O.V."/>
            <person name="Ravin N.V."/>
        </authorList>
    </citation>
    <scope>NUCLEOTIDE SEQUENCE [LARGE SCALE GENOMIC DNA]</scope>
    <source>
        <strain evidence="8">BY38</strain>
    </source>
</reference>
<dbReference type="InterPro" id="IPR016192">
    <property type="entry name" value="APOBEC/CMP_deaminase_Zn-bd"/>
</dbReference>
<proteinExistence type="inferred from homology"/>
<comment type="cofactor">
    <cofactor evidence="1">
        <name>Zn(2+)</name>
        <dbReference type="ChEBI" id="CHEBI:29105"/>
    </cofactor>
</comment>
<keyword evidence="3" id="KW-0479">Metal-binding</keyword>
<dbReference type="GO" id="GO:0008270">
    <property type="term" value="F:zinc ion binding"/>
    <property type="evidence" value="ECO:0007669"/>
    <property type="project" value="InterPro"/>
</dbReference>
<dbReference type="InterPro" id="IPR035105">
    <property type="entry name" value="Deoxycytidylate_deaminase_dom"/>
</dbReference>
<comment type="similarity">
    <text evidence="2">Belongs to the cytidine and deoxycytidylate deaminase family.</text>
</comment>
<protein>
    <submittedName>
        <fullName evidence="8">dCMP deaminase</fullName>
    </submittedName>
</protein>
<gene>
    <name evidence="8" type="ORF">OP8BY_1884</name>
</gene>
<evidence type="ECO:0000313" key="8">
    <source>
        <dbReference type="EMBL" id="RFT16280.1"/>
    </source>
</evidence>
<accession>A0A3E2BNE6</accession>
<evidence type="ECO:0000256" key="3">
    <source>
        <dbReference type="ARBA" id="ARBA00022723"/>
    </source>
</evidence>
<dbReference type="PROSITE" id="PS51747">
    <property type="entry name" value="CYT_DCMP_DEAMINASES_2"/>
    <property type="match status" value="1"/>
</dbReference>
<organism evidence="8 9">
    <name type="scientific">Candidatus Saccharicenans subterraneus</name>
    <dbReference type="NCBI Taxonomy" id="2508984"/>
    <lineage>
        <taxon>Bacteria</taxon>
        <taxon>Candidatus Aminicenantota</taxon>
        <taxon>Candidatus Aminicenantia</taxon>
        <taxon>Candidatus Aminicenantales</taxon>
        <taxon>Candidatus Saccharicenantaceae</taxon>
        <taxon>Candidatus Saccharicenans</taxon>
    </lineage>
</organism>
<dbReference type="GO" id="GO:0004132">
    <property type="term" value="F:dCMP deaminase activity"/>
    <property type="evidence" value="ECO:0007669"/>
    <property type="project" value="TreeGrafter"/>
</dbReference>
<evidence type="ECO:0000256" key="5">
    <source>
        <dbReference type="ARBA" id="ARBA00022833"/>
    </source>
</evidence>
<dbReference type="Pfam" id="PF00383">
    <property type="entry name" value="dCMP_cyt_deam_1"/>
    <property type="match status" value="1"/>
</dbReference>
<feature type="domain" description="CMP/dCMP-type deaminase" evidence="7">
    <location>
        <begin position="28"/>
        <end position="172"/>
    </location>
</feature>
<sequence>MNGKKLIRTTKAGAGKPRTGGRTSLRVSKDEYYLGIAREVSLRSTCFRRSIGAIIVRDDQIISTGYVGAPRKTRDSLEHGFCLRDRLGIPHGQRYELCRSVHAEQNAIINAARAGVSLLGGDMFIYGRDPRTGQEIDAFPCFICKKMIINAGLNRVVCSTASGGLQVFLVADWIRDWQTNDILDDTHQYGKPNENEPTGKKR</sequence>
<keyword evidence="4" id="KW-0378">Hydrolase</keyword>
<dbReference type="AlphaFoldDB" id="A0A3E2BNE6"/>
<feature type="region of interest" description="Disordered" evidence="6">
    <location>
        <begin position="1"/>
        <end position="21"/>
    </location>
</feature>
<comment type="caution">
    <text evidence="8">The sequence shown here is derived from an EMBL/GenBank/DDBJ whole genome shotgun (WGS) entry which is preliminary data.</text>
</comment>
<dbReference type="InterPro" id="IPR002125">
    <property type="entry name" value="CMP_dCMP_dom"/>
</dbReference>
<dbReference type="InterPro" id="IPR015517">
    <property type="entry name" value="dCMP_deaminase-rel"/>
</dbReference>
<evidence type="ECO:0000256" key="2">
    <source>
        <dbReference type="ARBA" id="ARBA00006576"/>
    </source>
</evidence>
<evidence type="ECO:0000259" key="7">
    <source>
        <dbReference type="PROSITE" id="PS51747"/>
    </source>
</evidence>
<name>A0A3E2BNE6_9BACT</name>
<dbReference type="InterPro" id="IPR016193">
    <property type="entry name" value="Cytidine_deaminase-like"/>
</dbReference>
<dbReference type="EMBL" id="QUAH01000004">
    <property type="protein sequence ID" value="RFT16280.1"/>
    <property type="molecule type" value="Genomic_DNA"/>
</dbReference>
<dbReference type="SUPFAM" id="SSF53927">
    <property type="entry name" value="Cytidine deaminase-like"/>
    <property type="match status" value="1"/>
</dbReference>
<dbReference type="Gene3D" id="3.40.140.10">
    <property type="entry name" value="Cytidine Deaminase, domain 2"/>
    <property type="match status" value="1"/>
</dbReference>
<dbReference type="GO" id="GO:0005737">
    <property type="term" value="C:cytoplasm"/>
    <property type="evidence" value="ECO:0007669"/>
    <property type="project" value="TreeGrafter"/>
</dbReference>
<dbReference type="PANTHER" id="PTHR11086">
    <property type="entry name" value="DEOXYCYTIDYLATE DEAMINASE-RELATED"/>
    <property type="match status" value="1"/>
</dbReference>
<evidence type="ECO:0000256" key="1">
    <source>
        <dbReference type="ARBA" id="ARBA00001947"/>
    </source>
</evidence>
<dbReference type="CDD" id="cd01286">
    <property type="entry name" value="deoxycytidylate_deaminase"/>
    <property type="match status" value="1"/>
</dbReference>
<evidence type="ECO:0000256" key="6">
    <source>
        <dbReference type="SAM" id="MobiDB-lite"/>
    </source>
</evidence>